<accession>A0ACC1SVA2</accession>
<keyword evidence="2" id="KW-1185">Reference proteome</keyword>
<comment type="caution">
    <text evidence="1">The sequence shown here is derived from an EMBL/GenBank/DDBJ whole genome shotgun (WGS) entry which is preliminary data.</text>
</comment>
<evidence type="ECO:0000313" key="1">
    <source>
        <dbReference type="EMBL" id="KAJ3546759.1"/>
    </source>
</evidence>
<gene>
    <name evidence="1" type="ORF">NM688_g5480</name>
</gene>
<dbReference type="Proteomes" id="UP001148662">
    <property type="component" value="Unassembled WGS sequence"/>
</dbReference>
<name>A0ACC1SVA2_9APHY</name>
<reference evidence="1" key="1">
    <citation type="submission" date="2022-07" db="EMBL/GenBank/DDBJ databases">
        <title>Genome Sequence of Phlebia brevispora.</title>
        <authorList>
            <person name="Buettner E."/>
        </authorList>
    </citation>
    <scope>NUCLEOTIDE SEQUENCE</scope>
    <source>
        <strain evidence="1">MPL23</strain>
    </source>
</reference>
<evidence type="ECO:0000313" key="2">
    <source>
        <dbReference type="Proteomes" id="UP001148662"/>
    </source>
</evidence>
<sequence length="271" mass="29180">MQALTACTRACRARVVLHGARRCISTTPAVPQHLGSSPLPWFVDPSEVAQTPSTRIRHPTSPRAHAPLPPLPSSIPEDSHVARLHAALASSPFLEPGTLLVTEPIPTADGPALPRTEPKGRRKRGRTYSGEGIPDSGANLWNWVVIAQVKTGTESRGAIESVMRVVRKTLLSSDPPLPLPHNHKRRVSDGWSMLDAGDFAVHIVSRSARERYFPDERRWQSIFHMHAITGGRRVSGSTRAIGSTVCPDAAGETLVANEPPMAGSAEAALVV</sequence>
<proteinExistence type="predicted"/>
<protein>
    <submittedName>
        <fullName evidence="1">Uncharacterized protein</fullName>
    </submittedName>
</protein>
<organism evidence="1 2">
    <name type="scientific">Phlebia brevispora</name>
    <dbReference type="NCBI Taxonomy" id="194682"/>
    <lineage>
        <taxon>Eukaryota</taxon>
        <taxon>Fungi</taxon>
        <taxon>Dikarya</taxon>
        <taxon>Basidiomycota</taxon>
        <taxon>Agaricomycotina</taxon>
        <taxon>Agaricomycetes</taxon>
        <taxon>Polyporales</taxon>
        <taxon>Meruliaceae</taxon>
        <taxon>Phlebia</taxon>
    </lineage>
</organism>
<dbReference type="EMBL" id="JANHOG010001013">
    <property type="protein sequence ID" value="KAJ3546759.1"/>
    <property type="molecule type" value="Genomic_DNA"/>
</dbReference>